<dbReference type="AlphaFoldDB" id="A0A914C828"/>
<organism evidence="2 3">
    <name type="scientific">Acrobeloides nanus</name>
    <dbReference type="NCBI Taxonomy" id="290746"/>
    <lineage>
        <taxon>Eukaryota</taxon>
        <taxon>Metazoa</taxon>
        <taxon>Ecdysozoa</taxon>
        <taxon>Nematoda</taxon>
        <taxon>Chromadorea</taxon>
        <taxon>Rhabditida</taxon>
        <taxon>Tylenchina</taxon>
        <taxon>Cephalobomorpha</taxon>
        <taxon>Cephaloboidea</taxon>
        <taxon>Cephalobidae</taxon>
        <taxon>Acrobeloides</taxon>
    </lineage>
</organism>
<protein>
    <submittedName>
        <fullName evidence="3">Uncharacterized protein</fullName>
    </submittedName>
</protein>
<keyword evidence="1" id="KW-1133">Transmembrane helix</keyword>
<dbReference type="Proteomes" id="UP000887540">
    <property type="component" value="Unplaced"/>
</dbReference>
<keyword evidence="1" id="KW-0472">Membrane</keyword>
<reference evidence="3" key="1">
    <citation type="submission" date="2022-11" db="UniProtKB">
        <authorList>
            <consortium name="WormBaseParasite"/>
        </authorList>
    </citation>
    <scope>IDENTIFICATION</scope>
</reference>
<name>A0A914C828_9BILA</name>
<evidence type="ECO:0000313" key="2">
    <source>
        <dbReference type="Proteomes" id="UP000887540"/>
    </source>
</evidence>
<accession>A0A914C828</accession>
<dbReference type="WBParaSite" id="ACRNAN_Path_540.g2044.t1">
    <property type="protein sequence ID" value="ACRNAN_Path_540.g2044.t1"/>
    <property type="gene ID" value="ACRNAN_Path_540.g2044"/>
</dbReference>
<sequence>MYELGCETENGNLLSPNPKKTRYTRRRSIVKPKYPSVSFIPLIVCVSVIVIFTLLLVLTVMLFGGCYFN</sequence>
<proteinExistence type="predicted"/>
<evidence type="ECO:0000256" key="1">
    <source>
        <dbReference type="SAM" id="Phobius"/>
    </source>
</evidence>
<feature type="transmembrane region" description="Helical" evidence="1">
    <location>
        <begin position="39"/>
        <end position="68"/>
    </location>
</feature>
<keyword evidence="2" id="KW-1185">Reference proteome</keyword>
<evidence type="ECO:0000313" key="3">
    <source>
        <dbReference type="WBParaSite" id="ACRNAN_Path_540.g2044.t1"/>
    </source>
</evidence>
<keyword evidence="1" id="KW-0812">Transmembrane</keyword>